<gene>
    <name evidence="7" type="ORF">TRICI_005635</name>
</gene>
<keyword evidence="4 5" id="KW-0472">Membrane</keyword>
<organism evidence="7 8">
    <name type="scientific">Trichomonascus ciferrii</name>
    <dbReference type="NCBI Taxonomy" id="44093"/>
    <lineage>
        <taxon>Eukaryota</taxon>
        <taxon>Fungi</taxon>
        <taxon>Dikarya</taxon>
        <taxon>Ascomycota</taxon>
        <taxon>Saccharomycotina</taxon>
        <taxon>Dipodascomycetes</taxon>
        <taxon>Dipodascales</taxon>
        <taxon>Trichomonascaceae</taxon>
        <taxon>Trichomonascus</taxon>
        <taxon>Trichomonascus ciferrii complex</taxon>
    </lineage>
</organism>
<dbReference type="Pfam" id="PF04116">
    <property type="entry name" value="FA_hydroxylase"/>
    <property type="match status" value="1"/>
</dbReference>
<evidence type="ECO:0000313" key="8">
    <source>
        <dbReference type="Proteomes" id="UP000761534"/>
    </source>
</evidence>
<dbReference type="GO" id="GO:0016020">
    <property type="term" value="C:membrane"/>
    <property type="evidence" value="ECO:0007669"/>
    <property type="project" value="UniProtKB-SubCell"/>
</dbReference>
<dbReference type="Proteomes" id="UP000761534">
    <property type="component" value="Unassembled WGS sequence"/>
</dbReference>
<evidence type="ECO:0000256" key="3">
    <source>
        <dbReference type="ARBA" id="ARBA00022989"/>
    </source>
</evidence>
<reference evidence="7" key="1">
    <citation type="journal article" date="2019" name="G3 (Bethesda)">
        <title>Genome Assemblies of Two Rare Opportunistic Yeast Pathogens: Diutina rugosa (syn. Candida rugosa) and Trichomonascus ciferrii (syn. Candida ciferrii).</title>
        <authorList>
            <person name="Mixao V."/>
            <person name="Saus E."/>
            <person name="Hansen A.P."/>
            <person name="Lass-Florl C."/>
            <person name="Gabaldon T."/>
        </authorList>
    </citation>
    <scope>NUCLEOTIDE SEQUENCE</scope>
    <source>
        <strain evidence="7">CBS 4856</strain>
    </source>
</reference>
<comment type="caution">
    <text evidence="7">The sequence shown here is derived from an EMBL/GenBank/DDBJ whole genome shotgun (WGS) entry which is preliminary data.</text>
</comment>
<evidence type="ECO:0000256" key="1">
    <source>
        <dbReference type="ARBA" id="ARBA00004370"/>
    </source>
</evidence>
<dbReference type="OrthoDB" id="6354873at2759"/>
<dbReference type="GO" id="GO:0008610">
    <property type="term" value="P:lipid biosynthetic process"/>
    <property type="evidence" value="ECO:0007669"/>
    <property type="project" value="InterPro"/>
</dbReference>
<dbReference type="InterPro" id="IPR006694">
    <property type="entry name" value="Fatty_acid_hydroxylase"/>
</dbReference>
<dbReference type="PANTHER" id="PTHR11863">
    <property type="entry name" value="STEROL DESATURASE"/>
    <property type="match status" value="1"/>
</dbReference>
<comment type="subcellular location">
    <subcellularLocation>
        <location evidence="1">Membrane</location>
    </subcellularLocation>
</comment>
<sequence>MDIVLECIDTYALDYVYATLLPATEGSGMSGFEEMHNVTLPRQPGNILSKAGGDIYGQPFMFPASSYIEASSWSRDNIYRQFISLFFVTWIFGYVLYFGTAAASYYFLYDPRNFKHPKYLKNQVRLEIMQATRAIPVMTLLTVPWFMAELNGWSNLYMDVGDYGWTYLVLQFPMFLMFTDCGIYLIHRWLHSRAVYKHLHKPHHKWLVPTPFASHAFHPLDGYFQSLPYHMFPFVFPLHKIAYMVLFTFVNVWSVMIHDGEYLANNPVINGSACHTIHHLYFNYNYGQYTTLWDRLGSSHRTPDAELFDKNLKMDETTWKKQVSGLEEIAKDVEDTDDRVYAADEQEKKTK</sequence>
<evidence type="ECO:0000256" key="5">
    <source>
        <dbReference type="SAM" id="Phobius"/>
    </source>
</evidence>
<dbReference type="AlphaFoldDB" id="A0A642UXP1"/>
<feature type="domain" description="Fatty acid hydroxylase" evidence="6">
    <location>
        <begin position="173"/>
        <end position="297"/>
    </location>
</feature>
<keyword evidence="2 5" id="KW-0812">Transmembrane</keyword>
<dbReference type="GO" id="GO:0005506">
    <property type="term" value="F:iron ion binding"/>
    <property type="evidence" value="ECO:0007669"/>
    <property type="project" value="InterPro"/>
</dbReference>
<accession>A0A642UXP1</accession>
<feature type="transmembrane region" description="Helical" evidence="5">
    <location>
        <begin position="82"/>
        <end position="108"/>
    </location>
</feature>
<feature type="transmembrane region" description="Helical" evidence="5">
    <location>
        <begin position="128"/>
        <end position="147"/>
    </location>
</feature>
<keyword evidence="8" id="KW-1185">Reference proteome</keyword>
<keyword evidence="3 5" id="KW-1133">Transmembrane helix</keyword>
<evidence type="ECO:0000256" key="4">
    <source>
        <dbReference type="ARBA" id="ARBA00023136"/>
    </source>
</evidence>
<name>A0A642UXP1_9ASCO</name>
<evidence type="ECO:0000259" key="6">
    <source>
        <dbReference type="Pfam" id="PF04116"/>
    </source>
</evidence>
<dbReference type="VEuPathDB" id="FungiDB:TRICI_005635"/>
<dbReference type="InterPro" id="IPR050307">
    <property type="entry name" value="Sterol_Desaturase_Related"/>
</dbReference>
<feature type="transmembrane region" description="Helical" evidence="5">
    <location>
        <begin position="167"/>
        <end position="187"/>
    </location>
</feature>
<evidence type="ECO:0000256" key="2">
    <source>
        <dbReference type="ARBA" id="ARBA00022692"/>
    </source>
</evidence>
<dbReference type="GO" id="GO:0016491">
    <property type="term" value="F:oxidoreductase activity"/>
    <property type="evidence" value="ECO:0007669"/>
    <property type="project" value="InterPro"/>
</dbReference>
<protein>
    <recommendedName>
        <fullName evidence="6">Fatty acid hydroxylase domain-containing protein</fullName>
    </recommendedName>
</protein>
<evidence type="ECO:0000313" key="7">
    <source>
        <dbReference type="EMBL" id="KAA8903824.1"/>
    </source>
</evidence>
<dbReference type="EMBL" id="SWFS01000438">
    <property type="protein sequence ID" value="KAA8903824.1"/>
    <property type="molecule type" value="Genomic_DNA"/>
</dbReference>
<proteinExistence type="predicted"/>